<gene>
    <name evidence="4" type="ORF">A2V58_02540</name>
</gene>
<dbReference type="GO" id="GO:1902201">
    <property type="term" value="P:negative regulation of bacterial-type flagellum-dependent cell motility"/>
    <property type="evidence" value="ECO:0007669"/>
    <property type="project" value="TreeGrafter"/>
</dbReference>
<evidence type="ECO:0000259" key="3">
    <source>
        <dbReference type="PROSITE" id="PS50887"/>
    </source>
</evidence>
<organism evidence="4 5">
    <name type="scientific">Candidatus Muproteobacteria bacterium RBG_19FT_COMBO_61_10</name>
    <dbReference type="NCBI Taxonomy" id="1817761"/>
    <lineage>
        <taxon>Bacteria</taxon>
        <taxon>Pseudomonadati</taxon>
        <taxon>Pseudomonadota</taxon>
        <taxon>Candidatus Muproteobacteria</taxon>
    </lineage>
</organism>
<evidence type="ECO:0000313" key="5">
    <source>
        <dbReference type="Proteomes" id="UP000177950"/>
    </source>
</evidence>
<proteinExistence type="predicted"/>
<dbReference type="InterPro" id="IPR029787">
    <property type="entry name" value="Nucleotide_cyclase"/>
</dbReference>
<dbReference type="GO" id="GO:0052621">
    <property type="term" value="F:diguanylate cyclase activity"/>
    <property type="evidence" value="ECO:0007669"/>
    <property type="project" value="UniProtKB-EC"/>
</dbReference>
<evidence type="ECO:0000313" key="4">
    <source>
        <dbReference type="EMBL" id="OGI58457.1"/>
    </source>
</evidence>
<dbReference type="AlphaFoldDB" id="A0A1F6UM58"/>
<dbReference type="InterPro" id="IPR007435">
    <property type="entry name" value="DUF484"/>
</dbReference>
<dbReference type="PANTHER" id="PTHR45138:SF9">
    <property type="entry name" value="DIGUANYLATE CYCLASE DGCM-RELATED"/>
    <property type="match status" value="1"/>
</dbReference>
<dbReference type="SUPFAM" id="SSF55781">
    <property type="entry name" value="GAF domain-like"/>
    <property type="match status" value="1"/>
</dbReference>
<dbReference type="EC" id="2.7.7.65" evidence="1"/>
<sequence>MSSDQDREIVSLRRELSRLRLSMESQLRENERIWSGFQRIEIRLLGAQSLRELVSVLIGQFPATFPGVDCVSLACVDTEYELTRLLEQGVDPAPPGFVPLYAGKFDDLLPAGRRPYLGACSAELQKLLFPSYTTPLGSVAIAPLMLHGRMIGVFNQGSVAQQHFMPAFATDLLEHLAAVTAMCIDNAVNRERLRRDGLTDGLTGVANRRFFERRLREEVSIWERHRHTLACLLVDLDHFKQVNDRHGHLTGDRALTLVAGALGEGLRASDVLARYGGEEFVLLLPGTVAEQAVEVAQRLRANVAGLSLRGADNVRMQLTVSIGLACLAPDTAPSADPAHWLVQQADSALYLAKTSGRNQVVMAERPMSV</sequence>
<dbReference type="Pfam" id="PF04340">
    <property type="entry name" value="DUF484"/>
    <property type="match status" value="1"/>
</dbReference>
<evidence type="ECO:0000256" key="1">
    <source>
        <dbReference type="ARBA" id="ARBA00012528"/>
    </source>
</evidence>
<dbReference type="PROSITE" id="PS50887">
    <property type="entry name" value="GGDEF"/>
    <property type="match status" value="1"/>
</dbReference>
<reference evidence="4 5" key="1">
    <citation type="journal article" date="2016" name="Nat. Commun.">
        <title>Thousands of microbial genomes shed light on interconnected biogeochemical processes in an aquifer system.</title>
        <authorList>
            <person name="Anantharaman K."/>
            <person name="Brown C.T."/>
            <person name="Hug L.A."/>
            <person name="Sharon I."/>
            <person name="Castelle C.J."/>
            <person name="Probst A.J."/>
            <person name="Thomas B.C."/>
            <person name="Singh A."/>
            <person name="Wilkins M.J."/>
            <person name="Karaoz U."/>
            <person name="Brodie E.L."/>
            <person name="Williams K.H."/>
            <person name="Hubbard S.S."/>
            <person name="Banfield J.F."/>
        </authorList>
    </citation>
    <scope>NUCLEOTIDE SEQUENCE [LARGE SCALE GENOMIC DNA]</scope>
</reference>
<dbReference type="PANTHER" id="PTHR45138">
    <property type="entry name" value="REGULATORY COMPONENTS OF SENSORY TRANSDUCTION SYSTEM"/>
    <property type="match status" value="1"/>
</dbReference>
<evidence type="ECO:0000256" key="2">
    <source>
        <dbReference type="ARBA" id="ARBA00034247"/>
    </source>
</evidence>
<dbReference type="InterPro" id="IPR000160">
    <property type="entry name" value="GGDEF_dom"/>
</dbReference>
<feature type="domain" description="GGDEF" evidence="3">
    <location>
        <begin position="227"/>
        <end position="365"/>
    </location>
</feature>
<accession>A0A1F6UM58</accession>
<protein>
    <recommendedName>
        <fullName evidence="1">diguanylate cyclase</fullName>
        <ecNumber evidence="1">2.7.7.65</ecNumber>
    </recommendedName>
</protein>
<dbReference type="SUPFAM" id="SSF55073">
    <property type="entry name" value="Nucleotide cyclase"/>
    <property type="match status" value="1"/>
</dbReference>
<dbReference type="GO" id="GO:0005886">
    <property type="term" value="C:plasma membrane"/>
    <property type="evidence" value="ECO:0007669"/>
    <property type="project" value="TreeGrafter"/>
</dbReference>
<dbReference type="Gene3D" id="3.30.450.40">
    <property type="match status" value="1"/>
</dbReference>
<dbReference type="EMBL" id="MFSV01000080">
    <property type="protein sequence ID" value="OGI58457.1"/>
    <property type="molecule type" value="Genomic_DNA"/>
</dbReference>
<dbReference type="InterPro" id="IPR050469">
    <property type="entry name" value="Diguanylate_Cyclase"/>
</dbReference>
<dbReference type="GO" id="GO:0043709">
    <property type="term" value="P:cell adhesion involved in single-species biofilm formation"/>
    <property type="evidence" value="ECO:0007669"/>
    <property type="project" value="TreeGrafter"/>
</dbReference>
<dbReference type="FunFam" id="3.30.70.270:FF:000001">
    <property type="entry name" value="Diguanylate cyclase domain protein"/>
    <property type="match status" value="1"/>
</dbReference>
<dbReference type="SMART" id="SM00267">
    <property type="entry name" value="GGDEF"/>
    <property type="match status" value="1"/>
</dbReference>
<dbReference type="CDD" id="cd01949">
    <property type="entry name" value="GGDEF"/>
    <property type="match status" value="1"/>
</dbReference>
<dbReference type="InterPro" id="IPR029016">
    <property type="entry name" value="GAF-like_dom_sf"/>
</dbReference>
<comment type="caution">
    <text evidence="4">The sequence shown here is derived from an EMBL/GenBank/DDBJ whole genome shotgun (WGS) entry which is preliminary data.</text>
</comment>
<dbReference type="Proteomes" id="UP000177950">
    <property type="component" value="Unassembled WGS sequence"/>
</dbReference>
<dbReference type="InterPro" id="IPR043128">
    <property type="entry name" value="Rev_trsase/Diguanyl_cyclase"/>
</dbReference>
<dbReference type="Pfam" id="PF00990">
    <property type="entry name" value="GGDEF"/>
    <property type="match status" value="1"/>
</dbReference>
<dbReference type="Gene3D" id="3.30.70.270">
    <property type="match status" value="1"/>
</dbReference>
<name>A0A1F6UM58_9PROT</name>
<dbReference type="NCBIfam" id="TIGR00254">
    <property type="entry name" value="GGDEF"/>
    <property type="match status" value="1"/>
</dbReference>
<comment type="catalytic activity">
    <reaction evidence="2">
        <text>2 GTP = 3',3'-c-di-GMP + 2 diphosphate</text>
        <dbReference type="Rhea" id="RHEA:24898"/>
        <dbReference type="ChEBI" id="CHEBI:33019"/>
        <dbReference type="ChEBI" id="CHEBI:37565"/>
        <dbReference type="ChEBI" id="CHEBI:58805"/>
        <dbReference type="EC" id="2.7.7.65"/>
    </reaction>
</comment>